<dbReference type="InterPro" id="IPR018170">
    <property type="entry name" value="Aldo/ket_reductase_CS"/>
</dbReference>
<dbReference type="Gene3D" id="3.20.20.100">
    <property type="entry name" value="NADP-dependent oxidoreductase domain"/>
    <property type="match status" value="1"/>
</dbReference>
<dbReference type="Pfam" id="PF00248">
    <property type="entry name" value="Aldo_ket_red"/>
    <property type="match status" value="1"/>
</dbReference>
<dbReference type="InterPro" id="IPR023210">
    <property type="entry name" value="NADP_OxRdtase_dom"/>
</dbReference>
<protein>
    <submittedName>
        <fullName evidence="7">Aldo/keto reductase</fullName>
    </submittedName>
</protein>
<feature type="active site" description="Proton donor" evidence="3">
    <location>
        <position position="54"/>
    </location>
</feature>
<comment type="similarity">
    <text evidence="1">Belongs to the aldo/keto reductase family.</text>
</comment>
<gene>
    <name evidence="7" type="ORF">AOQ84DRAFT_354993</name>
</gene>
<dbReference type="FunFam" id="3.20.20.100:FF:000015">
    <property type="entry name" value="Oxidoreductase, aldo/keto reductase family"/>
    <property type="match status" value="1"/>
</dbReference>
<dbReference type="OrthoDB" id="416253at2759"/>
<feature type="binding site" evidence="4">
    <location>
        <position position="112"/>
    </location>
    <ligand>
        <name>substrate</name>
    </ligand>
</feature>
<dbReference type="GO" id="GO:0016491">
    <property type="term" value="F:oxidoreductase activity"/>
    <property type="evidence" value="ECO:0007669"/>
    <property type="project" value="UniProtKB-KW"/>
</dbReference>
<dbReference type="PIRSF" id="PIRSF000097">
    <property type="entry name" value="AKR"/>
    <property type="match status" value="1"/>
</dbReference>
<reference evidence="7 8" key="1">
    <citation type="journal article" date="2016" name="Nat. Commun.">
        <title>Ectomycorrhizal ecology is imprinted in the genome of the dominant symbiotic fungus Cenococcum geophilum.</title>
        <authorList>
            <consortium name="DOE Joint Genome Institute"/>
            <person name="Peter M."/>
            <person name="Kohler A."/>
            <person name="Ohm R.A."/>
            <person name="Kuo A."/>
            <person name="Krutzmann J."/>
            <person name="Morin E."/>
            <person name="Arend M."/>
            <person name="Barry K.W."/>
            <person name="Binder M."/>
            <person name="Choi C."/>
            <person name="Clum A."/>
            <person name="Copeland A."/>
            <person name="Grisel N."/>
            <person name="Haridas S."/>
            <person name="Kipfer T."/>
            <person name="LaButti K."/>
            <person name="Lindquist E."/>
            <person name="Lipzen A."/>
            <person name="Maire R."/>
            <person name="Meier B."/>
            <person name="Mihaltcheva S."/>
            <person name="Molinier V."/>
            <person name="Murat C."/>
            <person name="Poggeler S."/>
            <person name="Quandt C.A."/>
            <person name="Sperisen C."/>
            <person name="Tritt A."/>
            <person name="Tisserant E."/>
            <person name="Crous P.W."/>
            <person name="Henrissat B."/>
            <person name="Nehls U."/>
            <person name="Egli S."/>
            <person name="Spatafora J.W."/>
            <person name="Grigoriev I.V."/>
            <person name="Martin F.M."/>
        </authorList>
    </citation>
    <scope>NUCLEOTIDE SEQUENCE [LARGE SCALE GENOMIC DNA]</scope>
    <source>
        <strain evidence="7 8">CBS 207.34</strain>
    </source>
</reference>
<evidence type="ECO:0000256" key="4">
    <source>
        <dbReference type="PIRSR" id="PIRSR000097-2"/>
    </source>
</evidence>
<dbReference type="PROSITE" id="PS00062">
    <property type="entry name" value="ALDOKETO_REDUCTASE_2"/>
    <property type="match status" value="1"/>
</dbReference>
<dbReference type="AlphaFoldDB" id="A0A8E2JS53"/>
<evidence type="ECO:0000256" key="2">
    <source>
        <dbReference type="ARBA" id="ARBA00023002"/>
    </source>
</evidence>
<proteinExistence type="inferred from homology"/>
<dbReference type="PANTHER" id="PTHR43827">
    <property type="entry name" value="2,5-DIKETO-D-GLUCONIC ACID REDUCTASE"/>
    <property type="match status" value="1"/>
</dbReference>
<evidence type="ECO:0000256" key="3">
    <source>
        <dbReference type="PIRSR" id="PIRSR000097-1"/>
    </source>
</evidence>
<evidence type="ECO:0000256" key="1">
    <source>
        <dbReference type="ARBA" id="ARBA00007905"/>
    </source>
</evidence>
<feature type="site" description="Lowers pKa of active site Tyr" evidence="5">
    <location>
        <position position="79"/>
    </location>
</feature>
<dbReference type="InterPro" id="IPR036812">
    <property type="entry name" value="NAD(P)_OxRdtase_dom_sf"/>
</dbReference>
<dbReference type="InterPro" id="IPR020471">
    <property type="entry name" value="AKR"/>
</dbReference>
<dbReference type="PRINTS" id="PR00069">
    <property type="entry name" value="ALDKETRDTASE"/>
</dbReference>
<evidence type="ECO:0000256" key="5">
    <source>
        <dbReference type="PIRSR" id="PIRSR000097-3"/>
    </source>
</evidence>
<dbReference type="SUPFAM" id="SSF51430">
    <property type="entry name" value="NAD(P)-linked oxidoreductase"/>
    <property type="match status" value="1"/>
</dbReference>
<keyword evidence="8" id="KW-1185">Reference proteome</keyword>
<organism evidence="7 8">
    <name type="scientific">Glonium stellatum</name>
    <dbReference type="NCBI Taxonomy" id="574774"/>
    <lineage>
        <taxon>Eukaryota</taxon>
        <taxon>Fungi</taxon>
        <taxon>Dikarya</taxon>
        <taxon>Ascomycota</taxon>
        <taxon>Pezizomycotina</taxon>
        <taxon>Dothideomycetes</taxon>
        <taxon>Pleosporomycetidae</taxon>
        <taxon>Gloniales</taxon>
        <taxon>Gloniaceae</taxon>
        <taxon>Glonium</taxon>
    </lineage>
</organism>
<evidence type="ECO:0000259" key="6">
    <source>
        <dbReference type="Pfam" id="PF00248"/>
    </source>
</evidence>
<feature type="domain" description="NADP-dependent oxidoreductase" evidence="6">
    <location>
        <begin position="27"/>
        <end position="272"/>
    </location>
</feature>
<dbReference type="PANTHER" id="PTHR43827:SF13">
    <property type="entry name" value="ALDO_KETO REDUCTASE FAMILY PROTEIN"/>
    <property type="match status" value="1"/>
</dbReference>
<accession>A0A8E2JS53</accession>
<dbReference type="EMBL" id="KV749882">
    <property type="protein sequence ID" value="OCL07397.1"/>
    <property type="molecule type" value="Genomic_DNA"/>
</dbReference>
<evidence type="ECO:0000313" key="7">
    <source>
        <dbReference type="EMBL" id="OCL07397.1"/>
    </source>
</evidence>
<dbReference type="PROSITE" id="PS00063">
    <property type="entry name" value="ALDOKETO_REDUCTASE_3"/>
    <property type="match status" value="1"/>
</dbReference>
<keyword evidence="2" id="KW-0560">Oxidoreductase</keyword>
<dbReference type="CDD" id="cd19071">
    <property type="entry name" value="AKR_AKR1-5-like"/>
    <property type="match status" value="1"/>
</dbReference>
<sequence>MTKFDINTKYRMNSGYEIPVLGYGVYQTPADIAEEVVAHGIKVGYRHIDSAVGYRNEETSVAGMLKSGIPRDQLFFTTKIPPGQLGYDNARKHVNDTLQKTGLDYVDLYLIHAPYGGRKGRLDAWKALVEAVEAGKVRSIGVSNYGVHHLEELEEYIKETDKNEGKGKGGVLSVNQVELHPWLARKDIVDWCKARGVILEAYSPIVRATRANDPLLVPLAKKYNKTTSQILLRWSLQMGFVPLPKSVTKSRIEENADIYDFELSEEDMKSLDTGVYEPCAWDPTTSRD</sequence>
<dbReference type="Proteomes" id="UP000250140">
    <property type="component" value="Unassembled WGS sequence"/>
</dbReference>
<evidence type="ECO:0000313" key="8">
    <source>
        <dbReference type="Proteomes" id="UP000250140"/>
    </source>
</evidence>
<name>A0A8E2JS53_9PEZI</name>